<proteinExistence type="predicted"/>
<evidence type="ECO:0000256" key="2">
    <source>
        <dbReference type="PROSITE-ProRule" id="PRU00325"/>
    </source>
</evidence>
<dbReference type="CDD" id="cd18793">
    <property type="entry name" value="SF2_C_SNF"/>
    <property type="match status" value="1"/>
</dbReference>
<name>A0A1H9GAB8_9ACTN</name>
<reference evidence="7" key="1">
    <citation type="submission" date="2016-10" db="EMBL/GenBank/DDBJ databases">
        <authorList>
            <person name="Varghese N."/>
            <person name="Submissions S."/>
        </authorList>
    </citation>
    <scope>NUCLEOTIDE SEQUENCE [LARGE SCALE GENOMIC DNA]</scope>
    <source>
        <strain evidence="7">CGMCC 4.6856</strain>
    </source>
</reference>
<dbReference type="STRING" id="1036181.SAMN05421756_103560"/>
<dbReference type="GO" id="GO:0004386">
    <property type="term" value="F:helicase activity"/>
    <property type="evidence" value="ECO:0007669"/>
    <property type="project" value="UniProtKB-KW"/>
</dbReference>
<dbReference type="SUPFAM" id="SSF52540">
    <property type="entry name" value="P-loop containing nucleoside triphosphate hydrolases"/>
    <property type="match status" value="2"/>
</dbReference>
<keyword evidence="7" id="KW-1185">Reference proteome</keyword>
<evidence type="ECO:0000313" key="7">
    <source>
        <dbReference type="Proteomes" id="UP000198504"/>
    </source>
</evidence>
<dbReference type="InterPro" id="IPR014001">
    <property type="entry name" value="Helicase_ATP-bd"/>
</dbReference>
<keyword evidence="2" id="KW-0479">Metal-binding</keyword>
<dbReference type="InterPro" id="IPR000330">
    <property type="entry name" value="SNF2_N"/>
</dbReference>
<organism evidence="6 7">
    <name type="scientific">Microlunatus flavus</name>
    <dbReference type="NCBI Taxonomy" id="1036181"/>
    <lineage>
        <taxon>Bacteria</taxon>
        <taxon>Bacillati</taxon>
        <taxon>Actinomycetota</taxon>
        <taxon>Actinomycetes</taxon>
        <taxon>Propionibacteriales</taxon>
        <taxon>Propionibacteriaceae</taxon>
        <taxon>Microlunatus</taxon>
    </lineage>
</organism>
<keyword evidence="6" id="KW-0547">Nucleotide-binding</keyword>
<dbReference type="Pfam" id="PF00176">
    <property type="entry name" value="SNF2-rel_dom"/>
    <property type="match status" value="1"/>
</dbReference>
<keyword evidence="2" id="KW-0863">Zinc-finger</keyword>
<dbReference type="Proteomes" id="UP000198504">
    <property type="component" value="Unassembled WGS sequence"/>
</dbReference>
<dbReference type="GO" id="GO:0005524">
    <property type="term" value="F:ATP binding"/>
    <property type="evidence" value="ECO:0007669"/>
    <property type="project" value="InterPro"/>
</dbReference>
<gene>
    <name evidence="6" type="ORF">SAMN05421756_103560</name>
</gene>
<dbReference type="InterPro" id="IPR027417">
    <property type="entry name" value="P-loop_NTPase"/>
</dbReference>
<dbReference type="PANTHER" id="PTHR10799">
    <property type="entry name" value="SNF2/RAD54 HELICASE FAMILY"/>
    <property type="match status" value="1"/>
</dbReference>
<dbReference type="PROSITE" id="PS51194">
    <property type="entry name" value="HELICASE_CTER"/>
    <property type="match status" value="1"/>
</dbReference>
<dbReference type="AlphaFoldDB" id="A0A1H9GAB8"/>
<dbReference type="OrthoDB" id="9760715at2"/>
<keyword evidence="6" id="KW-0067">ATP-binding</keyword>
<dbReference type="GO" id="GO:0008270">
    <property type="term" value="F:zinc ion binding"/>
    <property type="evidence" value="ECO:0007669"/>
    <property type="project" value="UniProtKB-KW"/>
</dbReference>
<feature type="domain" description="Helicase ATP-binding" evidence="4">
    <location>
        <begin position="683"/>
        <end position="875"/>
    </location>
</feature>
<dbReference type="InterPro" id="IPR001650">
    <property type="entry name" value="Helicase_C-like"/>
</dbReference>
<dbReference type="SMART" id="SM00487">
    <property type="entry name" value="DEXDc"/>
    <property type="match status" value="1"/>
</dbReference>
<dbReference type="Pfam" id="PF00271">
    <property type="entry name" value="Helicase_C"/>
    <property type="match status" value="1"/>
</dbReference>
<feature type="domain" description="SWIM-type" evidence="3">
    <location>
        <begin position="64"/>
        <end position="103"/>
    </location>
</feature>
<evidence type="ECO:0000259" key="5">
    <source>
        <dbReference type="PROSITE" id="PS51194"/>
    </source>
</evidence>
<dbReference type="RefSeq" id="WP_091179492.1">
    <property type="nucleotide sequence ID" value="NZ_FOFA01000003.1"/>
</dbReference>
<dbReference type="Gene3D" id="3.40.50.300">
    <property type="entry name" value="P-loop containing nucleotide triphosphate hydrolases"/>
    <property type="match status" value="1"/>
</dbReference>
<keyword evidence="2" id="KW-0862">Zinc</keyword>
<sequence>MAGGGSTVGLGDVLSLLRRDAAFDPGTRRRGQEYASTGRVSHVNHEWDGGSLFASGLVNGTVPYRASIVAERAGPGRVELRTTCTCPVAFDCKHVFALVCALSDSLGQSRRPDWRAVLDDVLDEVAPRAAEQTPAVPLGVELVLPKPPARSRWGPAEAALRLWVRPVRRGTNGRWVRRGAEWSRIGTDPYAPAWSRAPEPPQAHPDDLQALAELKSALLGHRGYLGASSDALDLHGAGPGLWRALGRVVERGMPLVASEPEAEVALAEDQATVMFDVRRDDGEVVVSAGLALDGVAYGSADVATIGEPPHGAVLRRRDPSGATRLVLAPLAAPVPTSVRTWIDSGTDLRVDAPAAPELLGEYLPALASSVTVTSRDGSVDIPGPAVVTLRGEATWADDGQVELVWRWLYRRGEQVQQFPVDERPDAVRGWRDRAAEAALVERVRGDEELDTLLGLGLRGPGTLTPRLRLRDVEAMRFAQQHLPRLQAHPDVEVVTNGAPPQFREVTGVPQVQFHPRGAAERKDHTDWLDLEVLVSVEDDELGTVWLGLPTVLKALATGQTVVMLRPGAYVNLDRPELDRLARLVEEARAFADRRSPLRRKQDEAAARVDDEDDVVRINRQAHGLLAEVEEIGATQGQLAEWAAASGALRRLVESGADLPTEPLPAGLRATLRPYQHEGYQWLSFLRRQGLGGVLADDMGLGKTVQTLAMIARAREEPAAQDGEAERTPFLVVVPSSVVATWQSEAERFTPGLRLEAVTSSAARRGRSVAELVAGVPRAPASGTQRGVWGVVPPQDTAPDVVVTTYTLLRLEADAYAAVRWAGLVLDEAQAVKNHRSKTWAALRDVDAGCRFAITGTPLENNLMELWSILSLTAPGIFPYAEAFRTTVAQPIEQHADPDALPALLRRIRPVVLRRTKDLVAADLPPKQVQLVEVTLSPQHRRIYDTHLARERQRLLKLLDDPDGLEQNRITILASLTRLRQLALDPALVDPVHEGTGSAKVDELVARLTELAAEGHRALVFSQFTRFLGRVRARLDEQGIAYAYLDGSTTRRAEVVDAFRRGSAPVFLISLKAGGTGLNLVEADYVFVLDPWWNPAVEAQAVDRTHRIGQTRPVMVYRLVSADTVEQKVVALSARKAELFASVLDGEVELGAALTAGDLAALVG</sequence>
<evidence type="ECO:0000259" key="4">
    <source>
        <dbReference type="PROSITE" id="PS51192"/>
    </source>
</evidence>
<dbReference type="InterPro" id="IPR007527">
    <property type="entry name" value="Znf_SWIM"/>
</dbReference>
<dbReference type="InterPro" id="IPR049730">
    <property type="entry name" value="SNF2/RAD54-like_C"/>
</dbReference>
<keyword evidence="6" id="KW-0347">Helicase</keyword>
<keyword evidence="1" id="KW-0378">Hydrolase</keyword>
<dbReference type="EMBL" id="FOFA01000003">
    <property type="protein sequence ID" value="SEQ47105.1"/>
    <property type="molecule type" value="Genomic_DNA"/>
</dbReference>
<dbReference type="InterPro" id="IPR038718">
    <property type="entry name" value="SNF2-like_sf"/>
</dbReference>
<accession>A0A1H9GAB8</accession>
<protein>
    <submittedName>
        <fullName evidence="6">Superfamily II DNA or RNA helicase, SNF2 family</fullName>
    </submittedName>
</protein>
<feature type="domain" description="Helicase C-terminal" evidence="5">
    <location>
        <begin position="999"/>
        <end position="1150"/>
    </location>
</feature>
<evidence type="ECO:0000259" key="3">
    <source>
        <dbReference type="PROSITE" id="PS50966"/>
    </source>
</evidence>
<evidence type="ECO:0000256" key="1">
    <source>
        <dbReference type="ARBA" id="ARBA00022801"/>
    </source>
</evidence>
<dbReference type="PROSITE" id="PS50966">
    <property type="entry name" value="ZF_SWIM"/>
    <property type="match status" value="1"/>
</dbReference>
<evidence type="ECO:0000313" key="6">
    <source>
        <dbReference type="EMBL" id="SEQ47105.1"/>
    </source>
</evidence>
<dbReference type="PROSITE" id="PS51192">
    <property type="entry name" value="HELICASE_ATP_BIND_1"/>
    <property type="match status" value="1"/>
</dbReference>
<dbReference type="GO" id="GO:0016787">
    <property type="term" value="F:hydrolase activity"/>
    <property type="evidence" value="ECO:0007669"/>
    <property type="project" value="UniProtKB-KW"/>
</dbReference>
<dbReference type="Gene3D" id="3.40.50.10810">
    <property type="entry name" value="Tandem AAA-ATPase domain"/>
    <property type="match status" value="1"/>
</dbReference>
<dbReference type="SMART" id="SM00490">
    <property type="entry name" value="HELICc"/>
    <property type="match status" value="1"/>
</dbReference>